<accession>A0A1I9SAP3</accession>
<gene>
    <name evidence="1" type="ORF">SEA_WEASELS2_271</name>
</gene>
<evidence type="ECO:0000313" key="2">
    <source>
        <dbReference type="Proteomes" id="UP000224902"/>
    </source>
</evidence>
<protein>
    <submittedName>
        <fullName evidence="1">Uncharacterized protein</fullName>
    </submittedName>
</protein>
<keyword evidence="2" id="KW-1185">Reference proteome</keyword>
<reference evidence="2" key="1">
    <citation type="submission" date="2016-08" db="EMBL/GenBank/DDBJ databases">
        <authorList>
            <person name="Seilhamer J.J."/>
        </authorList>
    </citation>
    <scope>NUCLEOTIDE SEQUENCE [LARGE SCALE GENOMIC DNA]</scope>
</reference>
<dbReference type="EMBL" id="KX774321">
    <property type="protein sequence ID" value="AOZ63849.1"/>
    <property type="molecule type" value="Genomic_DNA"/>
</dbReference>
<proteinExistence type="predicted"/>
<name>A0A1I9SAP3_9CAUD</name>
<dbReference type="Proteomes" id="UP000224902">
    <property type="component" value="Segment"/>
</dbReference>
<evidence type="ECO:0000313" key="1">
    <source>
        <dbReference type="EMBL" id="AOZ63849.1"/>
    </source>
</evidence>
<sequence>MYPYSRFDLLRFRHVEDCISQSELQELDVMLSTYSVSLLKVDNDIYPTRPLWRTTKVPTYSEALSKVITRLSQRI</sequence>
<organism evidence="1 2">
    <name type="scientific">Rhodococcus phage Weasels2</name>
    <dbReference type="NCBI Taxonomy" id="1897437"/>
    <lineage>
        <taxon>Viruses</taxon>
        <taxon>Duplodnaviria</taxon>
        <taxon>Heunggongvirae</taxon>
        <taxon>Uroviricota</taxon>
        <taxon>Caudoviricetes</taxon>
        <taxon>Weaselvirus</taxon>
        <taxon>Weaselvirus weasel</taxon>
    </lineage>
</organism>